<keyword evidence="3 6" id="KW-1133">Transmembrane helix</keyword>
<evidence type="ECO:0000313" key="9">
    <source>
        <dbReference type="EMBL" id="KAG0141685.1"/>
    </source>
</evidence>
<dbReference type="PANTHER" id="PTHR43310:SF4">
    <property type="entry name" value="AFR304WP"/>
    <property type="match status" value="1"/>
</dbReference>
<evidence type="ECO:0000256" key="6">
    <source>
        <dbReference type="SAM" id="Phobius"/>
    </source>
</evidence>
<comment type="subcellular location">
    <subcellularLocation>
        <location evidence="1">Membrane</location>
        <topology evidence="1">Multi-pass membrane protein</topology>
    </subcellularLocation>
</comment>
<dbReference type="GO" id="GO:0016020">
    <property type="term" value="C:membrane"/>
    <property type="evidence" value="ECO:0007669"/>
    <property type="project" value="UniProtKB-SubCell"/>
</dbReference>
<evidence type="ECO:0000259" key="8">
    <source>
        <dbReference type="PROSITE" id="PS50801"/>
    </source>
</evidence>
<feature type="transmembrane region" description="Helical" evidence="6">
    <location>
        <begin position="553"/>
        <end position="586"/>
    </location>
</feature>
<dbReference type="PROSITE" id="PS50801">
    <property type="entry name" value="STAS"/>
    <property type="match status" value="1"/>
</dbReference>
<dbReference type="CDD" id="cd07042">
    <property type="entry name" value="STAS_SulP_like_sulfate_transporter"/>
    <property type="match status" value="1"/>
</dbReference>
<dbReference type="InterPro" id="IPR036513">
    <property type="entry name" value="STAS_dom_sf"/>
</dbReference>
<feature type="transmembrane region" description="Helical" evidence="6">
    <location>
        <begin position="252"/>
        <end position="277"/>
    </location>
</feature>
<dbReference type="InterPro" id="IPR014710">
    <property type="entry name" value="RmlC-like_jellyroll"/>
</dbReference>
<sequence length="939" mass="103750">MRRPSAASLSLSSSSSSPPPPRLTTPIATRLSFSPTVPTASDAEDMIAYSFTASEYDLRHRSIQLADLALLADDNSINHQSNYSDDNDEIEEIEEEISSLPLSPTERTTILIPRQDTSPSNYGTIPQASSSPTTTTTNLRTKFDLFNSFTILLGYLPAVALGLMMNVLDGVSYGLIMFPTSNSSTVFEGLGGIGISMFFMTCIISQLVYSLGASGFKGGNGSMMIESVPFMHVIAKKIADGIGNVEGNYESILATTLFAFAFSSILTGLAFFSLGAFKLGTLMGFFPRHILVGCIGSVGVFLLITGLQVTSQFTEPIGFNIIQHLYETHILLLWIIPLTLALLLRFLSTIITHPFFVPLYFILIPLIFYIITFSFHLPLNDLREKGWIFNLPKSSSSVNNNSFEFYKLYKFNLIDWKVFKKTLTAQFAMVIFGLLHVPLNVPALSLSLRKDDVDIDRELIAHGISNTLAGLTGTVSNYLCYVNSVLFVRVGGDSRAAGVLLAGATLGVFLIGPGAIAFLPVCVVGALIFLLGIDLVKEAVWDTIGKVSWTEYGTIWAIIIAATWHDFVVGLVVGIVLACLSFVVTVSQHRAIRSVMDGRIARSTVRRHPTQHAFLKRVGSQTRVIKLQGHLFFGTISITEKTIKGLLLSTDDQISHLLLDFSSVATVDFSGVEGFIRIERLLFDKDIILVICGASECVRKALRVWTRKGVEVFENLNQALEFCENVHLRSLYPIDALIAGRSLPSSLPLGLDKSRLQFQQVVAPSPRNELRLLAAQDVMASVGMSPSTGHHHRVSHQPIHLLVQTFKPFLPELGEEFWRTHAPLFTRIELECGKTVWEQGSEPDCFYLIESGILRAKYNFNLEESMLPGTIAGDQSFLSEINRNTKVIVESNLTILWKMNKNNWNENINIHSRELISKGMLRMSAFEEDVLVGHLLSRV</sequence>
<dbReference type="SUPFAM" id="SSF51206">
    <property type="entry name" value="cAMP-binding domain-like"/>
    <property type="match status" value="1"/>
</dbReference>
<feature type="transmembrane region" description="Helical" evidence="6">
    <location>
        <begin position="145"/>
        <end position="168"/>
    </location>
</feature>
<feature type="transmembrane region" description="Helical" evidence="6">
    <location>
        <begin position="423"/>
        <end position="441"/>
    </location>
</feature>
<dbReference type="InterPro" id="IPR018490">
    <property type="entry name" value="cNMP-bd_dom_sf"/>
</dbReference>
<dbReference type="PANTHER" id="PTHR43310">
    <property type="entry name" value="SULFATE TRANSPORTER YBAR-RELATED"/>
    <property type="match status" value="1"/>
</dbReference>
<feature type="compositionally biased region" description="Low complexity" evidence="5">
    <location>
        <begin position="1"/>
        <end position="16"/>
    </location>
</feature>
<dbReference type="Pfam" id="PF00027">
    <property type="entry name" value="cNMP_binding"/>
    <property type="match status" value="1"/>
</dbReference>
<dbReference type="InterPro" id="IPR052706">
    <property type="entry name" value="Membrane-Transporter-like"/>
</dbReference>
<keyword evidence="10" id="KW-1185">Reference proteome</keyword>
<evidence type="ECO:0000313" key="10">
    <source>
        <dbReference type="Proteomes" id="UP000886653"/>
    </source>
</evidence>
<feature type="transmembrane region" description="Helical" evidence="6">
    <location>
        <begin position="289"/>
        <end position="309"/>
    </location>
</feature>
<feature type="transmembrane region" description="Helical" evidence="6">
    <location>
        <begin position="189"/>
        <end position="209"/>
    </location>
</feature>
<feature type="transmembrane region" description="Helical" evidence="6">
    <location>
        <begin position="329"/>
        <end position="347"/>
    </location>
</feature>
<dbReference type="AlphaFoldDB" id="A0A9P6T7L5"/>
<dbReference type="OrthoDB" id="409725at2759"/>
<feature type="transmembrane region" description="Helical" evidence="6">
    <location>
        <begin position="500"/>
        <end position="533"/>
    </location>
</feature>
<dbReference type="Gene3D" id="3.30.750.24">
    <property type="entry name" value="STAS domain"/>
    <property type="match status" value="1"/>
</dbReference>
<evidence type="ECO:0000256" key="2">
    <source>
        <dbReference type="ARBA" id="ARBA00022692"/>
    </source>
</evidence>
<dbReference type="InterPro" id="IPR000595">
    <property type="entry name" value="cNMP-bd_dom"/>
</dbReference>
<dbReference type="InterPro" id="IPR011547">
    <property type="entry name" value="SLC26A/SulP_dom"/>
</dbReference>
<dbReference type="Proteomes" id="UP000886653">
    <property type="component" value="Unassembled WGS sequence"/>
</dbReference>
<dbReference type="SUPFAM" id="SSF52091">
    <property type="entry name" value="SpoIIaa-like"/>
    <property type="match status" value="1"/>
</dbReference>
<evidence type="ECO:0000256" key="4">
    <source>
        <dbReference type="ARBA" id="ARBA00023136"/>
    </source>
</evidence>
<evidence type="ECO:0008006" key="11">
    <source>
        <dbReference type="Google" id="ProtNLM"/>
    </source>
</evidence>
<feature type="domain" description="STAS" evidence="8">
    <location>
        <begin position="624"/>
        <end position="703"/>
    </location>
</feature>
<comment type="caution">
    <text evidence="9">The sequence shown here is derived from an EMBL/GenBank/DDBJ whole genome shotgun (WGS) entry which is preliminary data.</text>
</comment>
<keyword evidence="2 6" id="KW-0812">Transmembrane</keyword>
<protein>
    <recommendedName>
        <fullName evidence="11">Sulfate transporter</fullName>
    </recommendedName>
</protein>
<feature type="domain" description="Cyclic nucleotide-binding" evidence="7">
    <location>
        <begin position="809"/>
        <end position="908"/>
    </location>
</feature>
<accession>A0A9P6T7L5</accession>
<gene>
    <name evidence="9" type="ORF">CROQUDRAFT_663465</name>
</gene>
<keyword evidence="4 6" id="KW-0472">Membrane</keyword>
<evidence type="ECO:0000256" key="1">
    <source>
        <dbReference type="ARBA" id="ARBA00004141"/>
    </source>
</evidence>
<dbReference type="PROSITE" id="PS50042">
    <property type="entry name" value="CNMP_BINDING_3"/>
    <property type="match status" value="1"/>
</dbReference>
<feature type="transmembrane region" description="Helical" evidence="6">
    <location>
        <begin position="359"/>
        <end position="377"/>
    </location>
</feature>
<dbReference type="Gene3D" id="2.60.120.10">
    <property type="entry name" value="Jelly Rolls"/>
    <property type="match status" value="1"/>
</dbReference>
<evidence type="ECO:0000259" key="7">
    <source>
        <dbReference type="PROSITE" id="PS50042"/>
    </source>
</evidence>
<reference evidence="9" key="1">
    <citation type="submission" date="2013-11" db="EMBL/GenBank/DDBJ databases">
        <title>Genome sequence of the fusiform rust pathogen reveals effectors for host alternation and coevolution with pine.</title>
        <authorList>
            <consortium name="DOE Joint Genome Institute"/>
            <person name="Smith K."/>
            <person name="Pendleton A."/>
            <person name="Kubisiak T."/>
            <person name="Anderson C."/>
            <person name="Salamov A."/>
            <person name="Aerts A."/>
            <person name="Riley R."/>
            <person name="Clum A."/>
            <person name="Lindquist E."/>
            <person name="Ence D."/>
            <person name="Campbell M."/>
            <person name="Kronenberg Z."/>
            <person name="Feau N."/>
            <person name="Dhillon B."/>
            <person name="Hamelin R."/>
            <person name="Burleigh J."/>
            <person name="Smith J."/>
            <person name="Yandell M."/>
            <person name="Nelson C."/>
            <person name="Grigoriev I."/>
            <person name="Davis J."/>
        </authorList>
    </citation>
    <scope>NUCLEOTIDE SEQUENCE</scope>
    <source>
        <strain evidence="9">G11</strain>
    </source>
</reference>
<dbReference type="Pfam" id="PF00916">
    <property type="entry name" value="Sulfate_transp"/>
    <property type="match status" value="1"/>
</dbReference>
<evidence type="ECO:0000256" key="3">
    <source>
        <dbReference type="ARBA" id="ARBA00022989"/>
    </source>
</evidence>
<evidence type="ECO:0000256" key="5">
    <source>
        <dbReference type="SAM" id="MobiDB-lite"/>
    </source>
</evidence>
<name>A0A9P6T7L5_9BASI</name>
<dbReference type="Pfam" id="PF01740">
    <property type="entry name" value="STAS"/>
    <property type="match status" value="1"/>
</dbReference>
<proteinExistence type="predicted"/>
<dbReference type="InterPro" id="IPR002645">
    <property type="entry name" value="STAS_dom"/>
</dbReference>
<feature type="region of interest" description="Disordered" evidence="5">
    <location>
        <begin position="1"/>
        <end position="27"/>
    </location>
</feature>
<dbReference type="EMBL" id="MU167375">
    <property type="protein sequence ID" value="KAG0141685.1"/>
    <property type="molecule type" value="Genomic_DNA"/>
</dbReference>
<organism evidence="9 10">
    <name type="scientific">Cronartium quercuum f. sp. fusiforme G11</name>
    <dbReference type="NCBI Taxonomy" id="708437"/>
    <lineage>
        <taxon>Eukaryota</taxon>
        <taxon>Fungi</taxon>
        <taxon>Dikarya</taxon>
        <taxon>Basidiomycota</taxon>
        <taxon>Pucciniomycotina</taxon>
        <taxon>Pucciniomycetes</taxon>
        <taxon>Pucciniales</taxon>
        <taxon>Coleosporiaceae</taxon>
        <taxon>Cronartium</taxon>
    </lineage>
</organism>